<dbReference type="Pfam" id="PF15617">
    <property type="entry name" value="C-C_Bond_Lyase"/>
    <property type="match status" value="1"/>
</dbReference>
<keyword evidence="3" id="KW-0460">Magnesium</keyword>
<keyword evidence="5" id="KW-1185">Reference proteome</keyword>
<keyword evidence="4" id="KW-0456">Lyase</keyword>
<name>A0A495QPK1_9ACTN</name>
<dbReference type="PANTHER" id="PTHR32308:SF10">
    <property type="entry name" value="CITRATE LYASE SUBUNIT BETA"/>
    <property type="match status" value="1"/>
</dbReference>
<evidence type="ECO:0000313" key="5">
    <source>
        <dbReference type="Proteomes" id="UP000274601"/>
    </source>
</evidence>
<dbReference type="RefSeq" id="WP_121435184.1">
    <property type="nucleotide sequence ID" value="NZ_RBWU01000003.1"/>
</dbReference>
<reference evidence="4 5" key="1">
    <citation type="submission" date="2018-10" db="EMBL/GenBank/DDBJ databases">
        <title>Genomic Encyclopedia of Archaeal and Bacterial Type Strains, Phase II (KMG-II): from individual species to whole genera.</title>
        <authorList>
            <person name="Goeker M."/>
        </authorList>
    </citation>
    <scope>NUCLEOTIDE SEQUENCE [LARGE SCALE GENOMIC DNA]</scope>
    <source>
        <strain evidence="4 5">DSM 43383</strain>
    </source>
</reference>
<proteinExistence type="predicted"/>
<dbReference type="GO" id="GO:0016829">
    <property type="term" value="F:lyase activity"/>
    <property type="evidence" value="ECO:0007669"/>
    <property type="project" value="UniProtKB-KW"/>
</dbReference>
<sequence>MRHFDHVDAARRKHLFYRHPRPFDRHDDPAVLGVALGATLYSPATRPALAGDIVRAARGGVMSMVVCLEDAIADDEVEAGEANLVAQLRELHAGGRAAGVAVPADTDSESLEVEDAARRDVPLLFIRVRDPRQIGDLIGRLGDAAALVSGFVLPKFTATSGGPFLDAVEDAAARSGRRLLAMPVIESPEAVYAETRTEMLNDVARLLAKHRPRILAVRIGATDMSAAYGLRRPPDLTIYDIRPVAGVICDVVNILGRADGTGYVVTGPVWEYFSAGERMFKPQLRQSPFEAQRAAPLRQRLITSDLDGLIREVHLDKANGLTGKTVIHPSHVAAVHALSVVTHEEYCDAADILDVSGGGAMASSYANKMNEAKPHRAWARRLMLRARVFGVAAEGVTFVELLEAAGSR</sequence>
<dbReference type="GO" id="GO:0000287">
    <property type="term" value="F:magnesium ion binding"/>
    <property type="evidence" value="ECO:0007669"/>
    <property type="project" value="TreeGrafter"/>
</dbReference>
<dbReference type="AlphaFoldDB" id="A0A495QPK1"/>
<accession>A0A495QPK1</accession>
<dbReference type="InterPro" id="IPR040442">
    <property type="entry name" value="Pyrv_kinase-like_dom_sf"/>
</dbReference>
<dbReference type="Gene3D" id="3.20.20.60">
    <property type="entry name" value="Phosphoenolpyruvate-binding domains"/>
    <property type="match status" value="2"/>
</dbReference>
<dbReference type="InterPro" id="IPR039480">
    <property type="entry name" value="C-C_Bond_Lyase-like"/>
</dbReference>
<evidence type="ECO:0000256" key="2">
    <source>
        <dbReference type="ARBA" id="ARBA00022723"/>
    </source>
</evidence>
<comment type="caution">
    <text evidence="4">The sequence shown here is derived from an EMBL/GenBank/DDBJ whole genome shotgun (WGS) entry which is preliminary data.</text>
</comment>
<keyword evidence="2" id="KW-0479">Metal-binding</keyword>
<dbReference type="GO" id="GO:0006107">
    <property type="term" value="P:oxaloacetate metabolic process"/>
    <property type="evidence" value="ECO:0007669"/>
    <property type="project" value="TreeGrafter"/>
</dbReference>
<protein>
    <submittedName>
        <fullName evidence="4">Citrate lyase beta subunit</fullName>
    </submittedName>
</protein>
<dbReference type="EMBL" id="RBWU01000003">
    <property type="protein sequence ID" value="RKS74802.1"/>
    <property type="molecule type" value="Genomic_DNA"/>
</dbReference>
<organism evidence="4 5">
    <name type="scientific">Actinomadura pelletieri DSM 43383</name>
    <dbReference type="NCBI Taxonomy" id="1120940"/>
    <lineage>
        <taxon>Bacteria</taxon>
        <taxon>Bacillati</taxon>
        <taxon>Actinomycetota</taxon>
        <taxon>Actinomycetes</taxon>
        <taxon>Streptosporangiales</taxon>
        <taxon>Thermomonosporaceae</taxon>
        <taxon>Actinomadura</taxon>
    </lineage>
</organism>
<dbReference type="OrthoDB" id="348111at2"/>
<dbReference type="Proteomes" id="UP000274601">
    <property type="component" value="Unassembled WGS sequence"/>
</dbReference>
<dbReference type="PANTHER" id="PTHR32308">
    <property type="entry name" value="LYASE BETA SUBUNIT, PUTATIVE (AFU_ORTHOLOGUE AFUA_4G13030)-RELATED"/>
    <property type="match status" value="1"/>
</dbReference>
<dbReference type="InterPro" id="IPR015813">
    <property type="entry name" value="Pyrv/PenolPyrv_kinase-like_dom"/>
</dbReference>
<evidence type="ECO:0000313" key="4">
    <source>
        <dbReference type="EMBL" id="RKS74802.1"/>
    </source>
</evidence>
<dbReference type="SUPFAM" id="SSF51621">
    <property type="entry name" value="Phosphoenolpyruvate/pyruvate domain"/>
    <property type="match status" value="1"/>
</dbReference>
<gene>
    <name evidence="4" type="ORF">BZB76_3324</name>
</gene>
<evidence type="ECO:0000256" key="3">
    <source>
        <dbReference type="ARBA" id="ARBA00022842"/>
    </source>
</evidence>
<comment type="cofactor">
    <cofactor evidence="1">
        <name>Mg(2+)</name>
        <dbReference type="ChEBI" id="CHEBI:18420"/>
    </cofactor>
</comment>
<evidence type="ECO:0000256" key="1">
    <source>
        <dbReference type="ARBA" id="ARBA00001946"/>
    </source>
</evidence>